<feature type="domain" description="Ion transport" evidence="7">
    <location>
        <begin position="1266"/>
        <end position="1492"/>
    </location>
</feature>
<evidence type="ECO:0000256" key="5">
    <source>
        <dbReference type="ARBA" id="ARBA00023136"/>
    </source>
</evidence>
<accession>A0A078ARJ1</accession>
<evidence type="ECO:0000256" key="4">
    <source>
        <dbReference type="ARBA" id="ARBA00022989"/>
    </source>
</evidence>
<name>A0A078ARJ1_STYLE</name>
<dbReference type="InterPro" id="IPR024862">
    <property type="entry name" value="TRPV"/>
</dbReference>
<feature type="transmembrane region" description="Helical" evidence="6">
    <location>
        <begin position="1359"/>
        <end position="1378"/>
    </location>
</feature>
<proteinExistence type="predicted"/>
<comment type="subcellular location">
    <subcellularLocation>
        <location evidence="1">Membrane</location>
        <topology evidence="1">Multi-pass membrane protein</topology>
    </subcellularLocation>
</comment>
<dbReference type="OrthoDB" id="437584at2759"/>
<keyword evidence="5 6" id="KW-0472">Membrane</keyword>
<dbReference type="GO" id="GO:0005886">
    <property type="term" value="C:plasma membrane"/>
    <property type="evidence" value="ECO:0007669"/>
    <property type="project" value="TreeGrafter"/>
</dbReference>
<reference evidence="8 9" key="1">
    <citation type="submission" date="2014-06" db="EMBL/GenBank/DDBJ databases">
        <authorList>
            <person name="Swart Estienne"/>
        </authorList>
    </citation>
    <scope>NUCLEOTIDE SEQUENCE [LARGE SCALE GENOMIC DNA]</scope>
    <source>
        <strain evidence="8 9">130c</strain>
    </source>
</reference>
<dbReference type="SUPFAM" id="SSF81324">
    <property type="entry name" value="Voltage-gated potassium channels"/>
    <property type="match status" value="1"/>
</dbReference>
<keyword evidence="4 6" id="KW-1133">Transmembrane helix</keyword>
<evidence type="ECO:0000313" key="9">
    <source>
        <dbReference type="Proteomes" id="UP000039865"/>
    </source>
</evidence>
<evidence type="ECO:0000256" key="6">
    <source>
        <dbReference type="SAM" id="Phobius"/>
    </source>
</evidence>
<dbReference type="PANTHER" id="PTHR10582:SF2">
    <property type="entry name" value="INACTIVE"/>
    <property type="match status" value="1"/>
</dbReference>
<feature type="transmembrane region" description="Helical" evidence="6">
    <location>
        <begin position="1462"/>
        <end position="1486"/>
    </location>
</feature>
<dbReference type="GO" id="GO:0005216">
    <property type="term" value="F:monoatomic ion channel activity"/>
    <property type="evidence" value="ECO:0007669"/>
    <property type="project" value="InterPro"/>
</dbReference>
<dbReference type="EMBL" id="CCKQ01011876">
    <property type="protein sequence ID" value="CDW83468.1"/>
    <property type="molecule type" value="Genomic_DNA"/>
</dbReference>
<evidence type="ECO:0000256" key="1">
    <source>
        <dbReference type="ARBA" id="ARBA00004141"/>
    </source>
</evidence>
<keyword evidence="2 6" id="KW-0812">Transmembrane</keyword>
<gene>
    <name evidence="8" type="primary">Contig8046.g8583</name>
    <name evidence="8" type="ORF">STYLEM_12515</name>
</gene>
<feature type="transmembrane region" description="Helical" evidence="6">
    <location>
        <begin position="1256"/>
        <end position="1280"/>
    </location>
</feature>
<feature type="transmembrane region" description="Helical" evidence="6">
    <location>
        <begin position="1398"/>
        <end position="1419"/>
    </location>
</feature>
<organism evidence="8 9">
    <name type="scientific">Stylonychia lemnae</name>
    <name type="common">Ciliate</name>
    <dbReference type="NCBI Taxonomy" id="5949"/>
    <lineage>
        <taxon>Eukaryota</taxon>
        <taxon>Sar</taxon>
        <taxon>Alveolata</taxon>
        <taxon>Ciliophora</taxon>
        <taxon>Intramacronucleata</taxon>
        <taxon>Spirotrichea</taxon>
        <taxon>Stichotrichia</taxon>
        <taxon>Sporadotrichida</taxon>
        <taxon>Oxytrichidae</taxon>
        <taxon>Stylonychinae</taxon>
        <taxon>Stylonychia</taxon>
    </lineage>
</organism>
<dbReference type="PANTHER" id="PTHR10582">
    <property type="entry name" value="TRANSIENT RECEPTOR POTENTIAL ION CHANNEL PROTEIN"/>
    <property type="match status" value="1"/>
</dbReference>
<dbReference type="InterPro" id="IPR005821">
    <property type="entry name" value="Ion_trans_dom"/>
</dbReference>
<evidence type="ECO:0000256" key="3">
    <source>
        <dbReference type="ARBA" id="ARBA00022737"/>
    </source>
</evidence>
<feature type="transmembrane region" description="Helical" evidence="6">
    <location>
        <begin position="1292"/>
        <end position="1309"/>
    </location>
</feature>
<dbReference type="GO" id="GO:0098703">
    <property type="term" value="P:calcium ion import across plasma membrane"/>
    <property type="evidence" value="ECO:0007669"/>
    <property type="project" value="TreeGrafter"/>
</dbReference>
<keyword evidence="3" id="KW-0677">Repeat</keyword>
<protein>
    <submittedName>
        <fullName evidence="8">Wd-40 repeat protein</fullName>
    </submittedName>
</protein>
<dbReference type="InParanoid" id="A0A078ARJ1"/>
<sequence>MQNNTQLAKRAINAVRRKSQIIGNIFPHFILLATHQSKLFLDKNWMDPSDEANCNPDNYFQEISYYVDLSSKIHIFNILPIEIYKVLSTCYYNNKMNYCPILITLSSIILAPDHIGIWDICFSHLVYTLKEEGENPFVYIVNLEYNNMTIRVKNLILDPQINKISFYKEFLYSASDFSIDITHIRKQTFSPDQIITLDVNDPTQVLRRIHIKERILALSIYGKDQAFIFESPDNQIEIYKINLIKFDNDSLFDYKFEQLKEVAPRKNPSVDPISKFKFIIHEGNMFGVTLRKSSSIDLYWNWVIVESVTDCKIFRNNFLEYIKDITMSMNSFFFLKSTGGVVGFEHNGNAQLSFDSAKKIQTKDFNFEQVFLKIIQNIVKLYSGHEILCLFTHIDEHKKEQQAILCVNGDIYIGITDKHVLDKAYKLQPTHHISGEIIRWDADYQYNDTLYIFVIENNEYRFDVLVRNQLKKVDQLTEIDKDSNLLIFQSDDSKKYILLQKEEDLTLYTQEIVQHQGQDAQIQLQEIKKIPMKKKKIGGMIHSGCSSDVDKHFFIFDEKNMYLIEILPDENEITTFPFVYCVGVQSFNSQFNYAICQEGPGAQFPGLRLFNMETILRRKVLKMTLLKRIDIGTLGNFVHGTHLQRIGFMNSITNIIISPILHSNANKFFGIKHMPDYRLVNILDEMYYAFYKDCIYSWDLYTGKFISKVAVKNFSLETYTNVSKNQLGKVLFMSNELIQPDQLNEAEFYFPWQLQPNIEKSLTFQQATKKSYRKFIYAEIVSSNQVKIYLEFTHVSYEKQRIFFNKSMDKMITILDNYRTFLYQIESQGLENDYKVQTKLIRQIKGFPNSLDNDEKYLEFFSPCFSRYLTFDQKKRLFIIRNNLDGKRLFEIPEDILSAEKEDSNLKWSTNRIKFIDASTIKIVNEDGVECIYDIDNNFEQKAFNVIPLFNKVDGIEYQEYHYYVQRNKLPPTQLLKRLQRIYQNYKSEKLLKKAATVDDLLLVMFNVDRADLSLQETSFTYLHWSLIYQLKHDKIQLDDLEPSVIHSLIYNILPGGETIFHALCGQKDELQKLMEACHSDEAIIYHLPFIPNFKGMTPIHKLVGSMDFRSINMVLRYLAFYEIDHHSRFIQNIYYKFIEQELPNFIPYLQQNLKQTPSLAKKDRGLLKEDYPSVLPAKIWYREEEINEQIFYKDNLKVMSSVRLDFIDLPGLYHYLDPNFKAFIHELADTTNFEYFTIPSIQSIIEFNYELVQRYIIYVIIVPYLVFHGIFVCYMNLVYEHRTEDEYYQHVNKAICILMALFSIYFLFSEMRQLISQGFQYLSNVWNYIDLLSPIGVITFLILELLSQLEYEVNQDFLRSIMALATFFMWLKILYVLRIFRSTGYLIRSIVEVIYDMGIFLLILFLTVTAFGDSFLRLSLGNEEGFIENFFFSIVYAYRMILGDFDTTNFGDVARPLAFVFWFMCTIVDMIVMLNLLIAIISATYERVANNSEKAAYQEMAKLIDENQYLIPAYIKKSYAPLGQYLILVTNEEKVVEKSGDPVFHKLNSLEQLTEDLTKTQKTIQDKLIKHHKQFKAFTRELNQKKLKKNIGEFPAFLFRIHGHQLYKMTIRQYKESSKQKGTGVHCSGRKFAKCQSGMLATQTQYKTQDNDVIYHCFKCQFDYCDQCYKYYGSNSHQHQLVQTNYGEVKKLAAYQNGWLCDARFYVPCPKGDKFHNEDGEIIYHDDDCDFNLCTLCARIYMA</sequence>
<keyword evidence="9" id="KW-1185">Reference proteome</keyword>
<dbReference type="Proteomes" id="UP000039865">
    <property type="component" value="Unassembled WGS sequence"/>
</dbReference>
<feature type="transmembrane region" description="Helical" evidence="6">
    <location>
        <begin position="1426"/>
        <end position="1442"/>
    </location>
</feature>
<evidence type="ECO:0000256" key="2">
    <source>
        <dbReference type="ARBA" id="ARBA00022692"/>
    </source>
</evidence>
<dbReference type="Pfam" id="PF00520">
    <property type="entry name" value="Ion_trans"/>
    <property type="match status" value="1"/>
</dbReference>
<feature type="transmembrane region" description="Helical" evidence="6">
    <location>
        <begin position="1329"/>
        <end position="1347"/>
    </location>
</feature>
<evidence type="ECO:0000313" key="8">
    <source>
        <dbReference type="EMBL" id="CDW83468.1"/>
    </source>
</evidence>
<evidence type="ECO:0000259" key="7">
    <source>
        <dbReference type="Pfam" id="PF00520"/>
    </source>
</evidence>